<dbReference type="EMBL" id="JAERUA010000025">
    <property type="protein sequence ID" value="KAI1882105.1"/>
    <property type="molecule type" value="Genomic_DNA"/>
</dbReference>
<organism evidence="10 11">
    <name type="scientific">Albula goreensis</name>
    <dbReference type="NCBI Taxonomy" id="1534307"/>
    <lineage>
        <taxon>Eukaryota</taxon>
        <taxon>Metazoa</taxon>
        <taxon>Chordata</taxon>
        <taxon>Craniata</taxon>
        <taxon>Vertebrata</taxon>
        <taxon>Euteleostomi</taxon>
        <taxon>Actinopterygii</taxon>
        <taxon>Neopterygii</taxon>
        <taxon>Teleostei</taxon>
        <taxon>Albuliformes</taxon>
        <taxon>Albulidae</taxon>
        <taxon>Albula</taxon>
    </lineage>
</organism>
<evidence type="ECO:0000313" key="11">
    <source>
        <dbReference type="Proteomes" id="UP000829720"/>
    </source>
</evidence>
<keyword evidence="11" id="KW-1185">Reference proteome</keyword>
<dbReference type="Proteomes" id="UP000829720">
    <property type="component" value="Unassembled WGS sequence"/>
</dbReference>
<feature type="region of interest" description="Disordered" evidence="8">
    <location>
        <begin position="61"/>
        <end position="82"/>
    </location>
</feature>
<evidence type="ECO:0000256" key="9">
    <source>
        <dbReference type="SAM" id="Phobius"/>
    </source>
</evidence>
<reference evidence="10" key="1">
    <citation type="submission" date="2021-01" db="EMBL/GenBank/DDBJ databases">
        <authorList>
            <person name="Zahm M."/>
            <person name="Roques C."/>
            <person name="Cabau C."/>
            <person name="Klopp C."/>
            <person name="Donnadieu C."/>
            <person name="Jouanno E."/>
            <person name="Lampietro C."/>
            <person name="Louis A."/>
            <person name="Herpin A."/>
            <person name="Echchiki A."/>
            <person name="Berthelot C."/>
            <person name="Parey E."/>
            <person name="Roest-Crollius H."/>
            <person name="Braasch I."/>
            <person name="Postlethwait J."/>
            <person name="Bobe J."/>
            <person name="Montfort J."/>
            <person name="Bouchez O."/>
            <person name="Begum T."/>
            <person name="Mejri S."/>
            <person name="Adams A."/>
            <person name="Chen W.-J."/>
            <person name="Guiguen Y."/>
        </authorList>
    </citation>
    <scope>NUCLEOTIDE SEQUENCE</scope>
    <source>
        <tissue evidence="10">Blood</tissue>
    </source>
</reference>
<feature type="transmembrane region" description="Helical" evidence="9">
    <location>
        <begin position="418"/>
        <end position="438"/>
    </location>
</feature>
<evidence type="ECO:0000313" key="10">
    <source>
        <dbReference type="EMBL" id="KAI1882105.1"/>
    </source>
</evidence>
<keyword evidence="3" id="KW-0963">Cytoplasm</keyword>
<name>A0A8T3CHD7_9TELE</name>
<proteinExistence type="predicted"/>
<dbReference type="AlphaFoldDB" id="A0A8T3CHD7"/>
<protein>
    <recommendedName>
        <fullName evidence="12">Lymphoid-restricted membrane protein</fullName>
    </recommendedName>
</protein>
<evidence type="ECO:0000256" key="6">
    <source>
        <dbReference type="ARBA" id="ARBA00023054"/>
    </source>
</evidence>
<comment type="caution">
    <text evidence="10">The sequence shown here is derived from an EMBL/GenBank/DDBJ whole genome shotgun (WGS) entry which is preliminary data.</text>
</comment>
<dbReference type="Pfam" id="PF05781">
    <property type="entry name" value="MRVI1"/>
    <property type="match status" value="1"/>
</dbReference>
<keyword evidence="4 9" id="KW-0812">Transmembrane</keyword>
<keyword evidence="6" id="KW-0175">Coiled coil</keyword>
<dbReference type="GO" id="GO:0005789">
    <property type="term" value="C:endoplasmic reticulum membrane"/>
    <property type="evidence" value="ECO:0007669"/>
    <property type="project" value="TreeGrafter"/>
</dbReference>
<feature type="compositionally biased region" description="Acidic residues" evidence="8">
    <location>
        <begin position="107"/>
        <end position="116"/>
    </location>
</feature>
<dbReference type="PANTHER" id="PTHR15352">
    <property type="entry name" value="LYMPHOID-RESTRICTED MEMBRANE PROTEIN, JAW1"/>
    <property type="match status" value="1"/>
</dbReference>
<evidence type="ECO:0000256" key="3">
    <source>
        <dbReference type="ARBA" id="ARBA00022490"/>
    </source>
</evidence>
<evidence type="ECO:0000256" key="4">
    <source>
        <dbReference type="ARBA" id="ARBA00022692"/>
    </source>
</evidence>
<dbReference type="OrthoDB" id="10062605at2759"/>
<gene>
    <name evidence="10" type="ORF">AGOR_G00247260</name>
</gene>
<keyword evidence="5 9" id="KW-1133">Transmembrane helix</keyword>
<dbReference type="InterPro" id="IPR008677">
    <property type="entry name" value="MRVI1"/>
</dbReference>
<evidence type="ECO:0000256" key="2">
    <source>
        <dbReference type="ARBA" id="ARBA00004496"/>
    </source>
</evidence>
<feature type="region of interest" description="Disordered" evidence="8">
    <location>
        <begin position="102"/>
        <end position="140"/>
    </location>
</feature>
<evidence type="ECO:0000256" key="1">
    <source>
        <dbReference type="ARBA" id="ARBA00004167"/>
    </source>
</evidence>
<comment type="subcellular location">
    <subcellularLocation>
        <location evidence="2">Cytoplasm</location>
    </subcellularLocation>
    <subcellularLocation>
        <location evidence="1">Membrane</location>
        <topology evidence="1">Single-pass membrane protein</topology>
    </subcellularLocation>
</comment>
<accession>A0A8T3CHD7</accession>
<dbReference type="PANTHER" id="PTHR15352:SF3">
    <property type="entry name" value="INOSITOL 1,4,5-TRIPHOSPHATE RECEPTOR ASSOCIATED 2"/>
    <property type="match status" value="1"/>
</dbReference>
<evidence type="ECO:0000256" key="7">
    <source>
        <dbReference type="ARBA" id="ARBA00023136"/>
    </source>
</evidence>
<evidence type="ECO:0000256" key="8">
    <source>
        <dbReference type="SAM" id="MobiDB-lite"/>
    </source>
</evidence>
<evidence type="ECO:0000256" key="5">
    <source>
        <dbReference type="ARBA" id="ARBA00022989"/>
    </source>
</evidence>
<keyword evidence="7 9" id="KW-0472">Membrane</keyword>
<sequence>MKCCSLETIFRFQRLSDTLLRSLSFFVCDQLPGSFVSLDSDCGQTAKKKIKACPEEVAKAGDGGLSPMLGSQSPRASKRDSLRRQFKRELVLTASMEAIVEQKSQEELSEAPEEGDTPVKSEGGAGNSAKEDTTSSSPSGAEIEAEFLLLARGFQCDLAALDRRLQQEETSRDQAEDSIKEEVSGCQALLQTLVPLCENNAQTMELIKRLQKNLDILPLSMMRMSSRSETLGAIQQEKRASQAVDGMIQHVEHLRRMYSTEHTELSELKQSLIQGEGSINSENERDEFGNQNAAGSQFYSVSPLLWSQGDGEVDMDRLTRRSSWKGTGQNAARPALHRFISTCAWMETNDSSLMKRYEETDAQPQGEKTAEVQKKSKMSDFGNKIRTLIVAVKTQDHPVPRLVRKLPMMLRDRSTWEWWTPLVLAVLLGSLLGLLGTLTQTTP</sequence>
<evidence type="ECO:0008006" key="12">
    <source>
        <dbReference type="Google" id="ProtNLM"/>
    </source>
</evidence>